<dbReference type="InterPro" id="IPR036116">
    <property type="entry name" value="FN3_sf"/>
</dbReference>
<name>K1PX31_MAGGI</name>
<proteinExistence type="predicted"/>
<dbReference type="InterPro" id="IPR050991">
    <property type="entry name" value="ECM_Regulatory_Proteins"/>
</dbReference>
<dbReference type="EMBL" id="JH817899">
    <property type="protein sequence ID" value="EKC20955.1"/>
    <property type="molecule type" value="Genomic_DNA"/>
</dbReference>
<accession>K1PX31</accession>
<evidence type="ECO:0000256" key="1">
    <source>
        <dbReference type="ARBA" id="ARBA00022737"/>
    </source>
</evidence>
<dbReference type="PROSITE" id="PS50853">
    <property type="entry name" value="FN3"/>
    <property type="match status" value="1"/>
</dbReference>
<dbReference type="CDD" id="cd00063">
    <property type="entry name" value="FN3"/>
    <property type="match status" value="1"/>
</dbReference>
<dbReference type="InterPro" id="IPR003961">
    <property type="entry name" value="FN3_dom"/>
</dbReference>
<dbReference type="InterPro" id="IPR013783">
    <property type="entry name" value="Ig-like_fold"/>
</dbReference>
<dbReference type="PANTHER" id="PTHR46708">
    <property type="entry name" value="TENASCIN"/>
    <property type="match status" value="1"/>
</dbReference>
<dbReference type="SMART" id="SM00060">
    <property type="entry name" value="FN3"/>
    <property type="match status" value="2"/>
</dbReference>
<dbReference type="Pfam" id="PF00041">
    <property type="entry name" value="fn3"/>
    <property type="match status" value="1"/>
</dbReference>
<sequence>MVASSTSSITISWWLNEEVADESFTAKCRKKGGGDEISEELEIVSGKQQTHMIGYLDSNTTYLVGIYIGSNVYLPEVELKTKAKLQPENLKVVDVQSFEITVSWDPPSQDYYGISHYLVEFRSKYLIDFVQVSSVPTLKHYKYILTGMEPDVIYKIRVFAEKNKGKGDPTNFVKCRTPKVGPTDLEIKSETTSITIFWNDATLPDEDAKIAYKLSLRYEGIHIANGAVVKSKEEDPEHKYSCHFSNLWTGTMFKLTILTISNDQIWDPPIEMEVKTKKDMNRSGLEPRDNNFVVAYNDSVTTTGKGTNGWFMSSIIKNLRNKYLQHDLEDILGFVLEDVPKRQQKKERSPAGPFYGADLKLYDTGHTRRVLNVVIGKTGYSVDISGIDNGQTISCQSAHDLAGADKIVVLRNDDIDLTGYSMQPESLKTHYEGQNVMKRHVNVTATLG</sequence>
<gene>
    <name evidence="2" type="ORF">CGI_10004993</name>
</gene>
<dbReference type="HOGENOM" id="CLU_611455_0_0_1"/>
<dbReference type="InParanoid" id="K1PX31"/>
<protein>
    <submittedName>
        <fullName evidence="2">Protogenin</fullName>
    </submittedName>
</protein>
<keyword evidence="1" id="KW-0677">Repeat</keyword>
<organism evidence="2">
    <name type="scientific">Magallana gigas</name>
    <name type="common">Pacific oyster</name>
    <name type="synonym">Crassostrea gigas</name>
    <dbReference type="NCBI Taxonomy" id="29159"/>
    <lineage>
        <taxon>Eukaryota</taxon>
        <taxon>Metazoa</taxon>
        <taxon>Spiralia</taxon>
        <taxon>Lophotrochozoa</taxon>
        <taxon>Mollusca</taxon>
        <taxon>Bivalvia</taxon>
        <taxon>Autobranchia</taxon>
        <taxon>Pteriomorphia</taxon>
        <taxon>Ostreida</taxon>
        <taxon>Ostreoidea</taxon>
        <taxon>Ostreidae</taxon>
        <taxon>Magallana</taxon>
    </lineage>
</organism>
<evidence type="ECO:0000313" key="2">
    <source>
        <dbReference type="EMBL" id="EKC20955.1"/>
    </source>
</evidence>
<dbReference type="Gene3D" id="2.60.40.10">
    <property type="entry name" value="Immunoglobulins"/>
    <property type="match status" value="1"/>
</dbReference>
<reference evidence="2" key="1">
    <citation type="journal article" date="2012" name="Nature">
        <title>The oyster genome reveals stress adaptation and complexity of shell formation.</title>
        <authorList>
            <person name="Zhang G."/>
            <person name="Fang X."/>
            <person name="Guo X."/>
            <person name="Li L."/>
            <person name="Luo R."/>
            <person name="Xu F."/>
            <person name="Yang P."/>
            <person name="Zhang L."/>
            <person name="Wang X."/>
            <person name="Qi H."/>
            <person name="Xiong Z."/>
            <person name="Que H."/>
            <person name="Xie Y."/>
            <person name="Holland P.W."/>
            <person name="Paps J."/>
            <person name="Zhu Y."/>
            <person name="Wu F."/>
            <person name="Chen Y."/>
            <person name="Wang J."/>
            <person name="Peng C."/>
            <person name="Meng J."/>
            <person name="Yang L."/>
            <person name="Liu J."/>
            <person name="Wen B."/>
            <person name="Zhang N."/>
            <person name="Huang Z."/>
            <person name="Zhu Q."/>
            <person name="Feng Y."/>
            <person name="Mount A."/>
            <person name="Hedgecock D."/>
            <person name="Xu Z."/>
            <person name="Liu Y."/>
            <person name="Domazet-Loso T."/>
            <person name="Du Y."/>
            <person name="Sun X."/>
            <person name="Zhang S."/>
            <person name="Liu B."/>
            <person name="Cheng P."/>
            <person name="Jiang X."/>
            <person name="Li J."/>
            <person name="Fan D."/>
            <person name="Wang W."/>
            <person name="Fu W."/>
            <person name="Wang T."/>
            <person name="Wang B."/>
            <person name="Zhang J."/>
            <person name="Peng Z."/>
            <person name="Li Y."/>
            <person name="Li N."/>
            <person name="Wang J."/>
            <person name="Chen M."/>
            <person name="He Y."/>
            <person name="Tan F."/>
            <person name="Song X."/>
            <person name="Zheng Q."/>
            <person name="Huang R."/>
            <person name="Yang H."/>
            <person name="Du X."/>
            <person name="Chen L."/>
            <person name="Yang M."/>
            <person name="Gaffney P.M."/>
            <person name="Wang S."/>
            <person name="Luo L."/>
            <person name="She Z."/>
            <person name="Ming Y."/>
            <person name="Huang W."/>
            <person name="Zhang S."/>
            <person name="Huang B."/>
            <person name="Zhang Y."/>
            <person name="Qu T."/>
            <person name="Ni P."/>
            <person name="Miao G."/>
            <person name="Wang J."/>
            <person name="Wang Q."/>
            <person name="Steinberg C.E."/>
            <person name="Wang H."/>
            <person name="Li N."/>
            <person name="Qian L."/>
            <person name="Zhang G."/>
            <person name="Li Y."/>
            <person name="Yang H."/>
            <person name="Liu X."/>
            <person name="Wang J."/>
            <person name="Yin Y."/>
            <person name="Wang J."/>
        </authorList>
    </citation>
    <scope>NUCLEOTIDE SEQUENCE [LARGE SCALE GENOMIC DNA]</scope>
    <source>
        <strain evidence="2">05x7-T-G4-1.051#20</strain>
    </source>
</reference>
<dbReference type="SUPFAM" id="SSF49265">
    <property type="entry name" value="Fibronectin type III"/>
    <property type="match status" value="1"/>
</dbReference>
<dbReference type="AlphaFoldDB" id="K1PX31"/>
<dbReference type="PANTHER" id="PTHR46708:SF2">
    <property type="entry name" value="FIBRONECTIN TYPE-III DOMAIN-CONTAINING PROTEIN"/>
    <property type="match status" value="1"/>
</dbReference>